<sequence>MKKYTIIVACGAGIATSTVVCERVEKLLKENNVNAEVVQCKISEVASRQEGADLIISTTILPTTYNIPSLIATSYITGIGMEALDKKILAHLK</sequence>
<evidence type="ECO:0000313" key="3">
    <source>
        <dbReference type="EMBL" id="KHD84713.1"/>
    </source>
</evidence>
<evidence type="ECO:0000256" key="1">
    <source>
        <dbReference type="ARBA" id="ARBA00022679"/>
    </source>
</evidence>
<dbReference type="PROSITE" id="PS51099">
    <property type="entry name" value="PTS_EIIB_TYPE_2"/>
    <property type="match status" value="1"/>
</dbReference>
<keyword evidence="4" id="KW-0813">Transport</keyword>
<dbReference type="InterPro" id="IPR003501">
    <property type="entry name" value="PTS_EIIB_2/3"/>
</dbReference>
<proteinExistence type="predicted"/>
<keyword evidence="1" id="KW-0808">Transferase</keyword>
<feature type="domain" description="PTS EIIB type-2" evidence="2">
    <location>
        <begin position="4"/>
        <end position="93"/>
    </location>
</feature>
<dbReference type="Pfam" id="PF02302">
    <property type="entry name" value="PTS_IIB"/>
    <property type="match status" value="1"/>
</dbReference>
<dbReference type="EMBL" id="JAAIWK010000006">
    <property type="protein sequence ID" value="NEY19482.1"/>
    <property type="molecule type" value="Genomic_DNA"/>
</dbReference>
<evidence type="ECO:0000259" key="2">
    <source>
        <dbReference type="PROSITE" id="PS51099"/>
    </source>
</evidence>
<keyword evidence="6" id="KW-1185">Reference proteome</keyword>
<evidence type="ECO:0000313" key="6">
    <source>
        <dbReference type="Proteomes" id="UP000476934"/>
    </source>
</evidence>
<dbReference type="InterPro" id="IPR013011">
    <property type="entry name" value="PTS_EIIB_2"/>
</dbReference>
<comment type="caution">
    <text evidence="3">The sequence shown here is derived from an EMBL/GenBank/DDBJ whole genome shotgun (WGS) entry which is preliminary data.</text>
</comment>
<evidence type="ECO:0000313" key="5">
    <source>
        <dbReference type="Proteomes" id="UP000030588"/>
    </source>
</evidence>
<dbReference type="OrthoDB" id="6505030at2"/>
<dbReference type="Proteomes" id="UP000476934">
    <property type="component" value="Unassembled WGS sequence"/>
</dbReference>
<dbReference type="Proteomes" id="UP000030588">
    <property type="component" value="Unassembled WGS sequence"/>
</dbReference>
<keyword evidence="4" id="KW-0762">Sugar transport</keyword>
<organism evidence="3 5">
    <name type="scientific">Heyndrickxia ginsengihumi</name>
    <dbReference type="NCBI Taxonomy" id="363870"/>
    <lineage>
        <taxon>Bacteria</taxon>
        <taxon>Bacillati</taxon>
        <taxon>Bacillota</taxon>
        <taxon>Bacilli</taxon>
        <taxon>Bacillales</taxon>
        <taxon>Bacillaceae</taxon>
        <taxon>Heyndrickxia</taxon>
    </lineage>
</organism>
<reference evidence="4 6" key="3">
    <citation type="submission" date="2020-03" db="EMBL/GenBank/DDBJ databases">
        <title>Bacillus aquiflavi sp. nov., isolated from yellow water of strong flavor Chinese baijiu in Yibin region of China.</title>
        <authorList>
            <person name="Xie J."/>
        </authorList>
    </citation>
    <scope>NUCLEOTIDE SEQUENCE [LARGE SCALE GENOMIC DNA]</scope>
    <source>
        <strain evidence="4 6">Gsoil 114</strain>
    </source>
</reference>
<dbReference type="RefSeq" id="WP_025731608.1">
    <property type="nucleotide sequence ID" value="NZ_JAAIWK010000006.1"/>
</dbReference>
<dbReference type="GO" id="GO:0008982">
    <property type="term" value="F:protein-N(PI)-phosphohistidine-sugar phosphotransferase activity"/>
    <property type="evidence" value="ECO:0007669"/>
    <property type="project" value="InterPro"/>
</dbReference>
<protein>
    <submittedName>
        <fullName evidence="3">PTS galactitol transporter subunit IIB</fullName>
    </submittedName>
    <submittedName>
        <fullName evidence="4">PTS sugar transporter subunit IIB</fullName>
    </submittedName>
</protein>
<dbReference type="SUPFAM" id="SSF52794">
    <property type="entry name" value="PTS system IIB component-like"/>
    <property type="match status" value="1"/>
</dbReference>
<reference evidence="4 6" key="2">
    <citation type="submission" date="2020-02" db="EMBL/GenBank/DDBJ databases">
        <authorList>
            <person name="Feng H."/>
        </authorList>
    </citation>
    <scope>NUCLEOTIDE SEQUENCE [LARGE SCALE GENOMIC DNA]</scope>
    <source>
        <strain evidence="4 6">Gsoil 114</strain>
    </source>
</reference>
<dbReference type="AlphaFoldDB" id="A0A0A6VB31"/>
<dbReference type="InterPro" id="IPR036095">
    <property type="entry name" value="PTS_EIIB-like_sf"/>
</dbReference>
<accession>A0A0A6VB31</accession>
<dbReference type="STRING" id="363870.NG54_13730"/>
<reference evidence="3 5" key="1">
    <citation type="submission" date="2014-10" db="EMBL/GenBank/DDBJ databases">
        <title>Draft genome of phytase producing Bacillus ginsengihumi strain M2.11.</title>
        <authorList>
            <person name="Toymentseva A."/>
            <person name="Boulygina E.A."/>
            <person name="Kazakov S.V."/>
            <person name="Kayumov I."/>
            <person name="Suleimanova A.D."/>
            <person name="Mardanova A.M."/>
            <person name="Maria S.N."/>
            <person name="Sergey M.Y."/>
            <person name="Sharipova M.R."/>
        </authorList>
    </citation>
    <scope>NUCLEOTIDE SEQUENCE [LARGE SCALE GENOMIC DNA]</scope>
    <source>
        <strain evidence="3 5">M2.11</strain>
    </source>
</reference>
<dbReference type="Gene3D" id="3.40.50.2300">
    <property type="match status" value="1"/>
</dbReference>
<dbReference type="EMBL" id="JRUN01000045">
    <property type="protein sequence ID" value="KHD84713.1"/>
    <property type="molecule type" value="Genomic_DNA"/>
</dbReference>
<dbReference type="GO" id="GO:0009401">
    <property type="term" value="P:phosphoenolpyruvate-dependent sugar phosphotransferase system"/>
    <property type="evidence" value="ECO:0007669"/>
    <property type="project" value="InterPro"/>
</dbReference>
<evidence type="ECO:0000313" key="4">
    <source>
        <dbReference type="EMBL" id="NEY19482.1"/>
    </source>
</evidence>
<gene>
    <name evidence="4" type="ORF">G4D61_05805</name>
    <name evidence="3" type="ORF">NG54_13730</name>
</gene>
<dbReference type="CDD" id="cd05566">
    <property type="entry name" value="PTS_IIB_galactitol"/>
    <property type="match status" value="1"/>
</dbReference>
<name>A0A0A6VB31_9BACI</name>